<dbReference type="EMBL" id="DWWJ01000040">
    <property type="protein sequence ID" value="HJC40344.1"/>
    <property type="molecule type" value="Genomic_DNA"/>
</dbReference>
<dbReference type="PANTHER" id="PTHR43540:SF6">
    <property type="entry name" value="ISOCHORISMATASE-LIKE DOMAIN-CONTAINING PROTEIN"/>
    <property type="match status" value="1"/>
</dbReference>
<dbReference type="CDD" id="cd00431">
    <property type="entry name" value="cysteine_hydrolases"/>
    <property type="match status" value="1"/>
</dbReference>
<keyword evidence="2 4" id="KW-0378">Hydrolase</keyword>
<dbReference type="InterPro" id="IPR036380">
    <property type="entry name" value="Isochorismatase-like_sf"/>
</dbReference>
<evidence type="ECO:0000259" key="3">
    <source>
        <dbReference type="Pfam" id="PF00857"/>
    </source>
</evidence>
<proteinExistence type="inferred from homology"/>
<reference evidence="4" key="2">
    <citation type="submission" date="2021-04" db="EMBL/GenBank/DDBJ databases">
        <authorList>
            <person name="Gilroy R."/>
        </authorList>
    </citation>
    <scope>NUCLEOTIDE SEQUENCE</scope>
    <source>
        <strain evidence="4">CHK186-1790</strain>
    </source>
</reference>
<dbReference type="InterPro" id="IPR050272">
    <property type="entry name" value="Isochorismatase-like_hydrls"/>
</dbReference>
<dbReference type="PANTHER" id="PTHR43540">
    <property type="entry name" value="PEROXYUREIDOACRYLATE/UREIDOACRYLATE AMIDOHYDROLASE-RELATED"/>
    <property type="match status" value="1"/>
</dbReference>
<comment type="similarity">
    <text evidence="1">Belongs to the isochorismatase family.</text>
</comment>
<evidence type="ECO:0000256" key="2">
    <source>
        <dbReference type="ARBA" id="ARBA00022801"/>
    </source>
</evidence>
<dbReference type="Proteomes" id="UP000823882">
    <property type="component" value="Unassembled WGS sequence"/>
</dbReference>
<dbReference type="Gene3D" id="3.40.50.850">
    <property type="entry name" value="Isochorismatase-like"/>
    <property type="match status" value="1"/>
</dbReference>
<feature type="domain" description="Isochorismatase-like" evidence="3">
    <location>
        <begin position="4"/>
        <end position="166"/>
    </location>
</feature>
<reference evidence="4" key="1">
    <citation type="journal article" date="2021" name="PeerJ">
        <title>Extensive microbial diversity within the chicken gut microbiome revealed by metagenomics and culture.</title>
        <authorList>
            <person name="Gilroy R."/>
            <person name="Ravi A."/>
            <person name="Getino M."/>
            <person name="Pursley I."/>
            <person name="Horton D.L."/>
            <person name="Alikhan N.F."/>
            <person name="Baker D."/>
            <person name="Gharbi K."/>
            <person name="Hall N."/>
            <person name="Watson M."/>
            <person name="Adriaenssens E.M."/>
            <person name="Foster-Nyarko E."/>
            <person name="Jarju S."/>
            <person name="Secka A."/>
            <person name="Antonio M."/>
            <person name="Oren A."/>
            <person name="Chaudhuri R.R."/>
            <person name="La Ragione R."/>
            <person name="Hildebrand F."/>
            <person name="Pallen M.J."/>
        </authorList>
    </citation>
    <scope>NUCLEOTIDE SEQUENCE</scope>
    <source>
        <strain evidence="4">CHK186-1790</strain>
    </source>
</reference>
<organism evidence="4 5">
    <name type="scientific">Candidatus Intestinimonas pullistercoris</name>
    <dbReference type="NCBI Taxonomy" id="2838623"/>
    <lineage>
        <taxon>Bacteria</taxon>
        <taxon>Bacillati</taxon>
        <taxon>Bacillota</taxon>
        <taxon>Clostridia</taxon>
        <taxon>Eubacteriales</taxon>
        <taxon>Intestinimonas</taxon>
    </lineage>
</organism>
<dbReference type="SUPFAM" id="SSF52499">
    <property type="entry name" value="Isochorismatase-like hydrolases"/>
    <property type="match status" value="1"/>
</dbReference>
<dbReference type="Pfam" id="PF00857">
    <property type="entry name" value="Isochorismatase"/>
    <property type="match status" value="1"/>
</dbReference>
<sequence>MKRLLIVVDYQRDFVEGALGFPGAEALDGPIADRIAAYRAAGDDVAFTLDTHGPDYPATEEGQWLPAAHCLRGSPGWSLYGRTGEARRPEDPVFEKETFPSLALGEWLRERDYGQVELCGLVSHICVLSNAVMVKAALPNAHITVDARLTASYDPALHQKALDVLEGIQIAVLHR</sequence>
<protein>
    <submittedName>
        <fullName evidence="4">Cysteine hydrolase</fullName>
    </submittedName>
</protein>
<evidence type="ECO:0000313" key="4">
    <source>
        <dbReference type="EMBL" id="HJC40344.1"/>
    </source>
</evidence>
<dbReference type="AlphaFoldDB" id="A0A9D2P0D1"/>
<gene>
    <name evidence="4" type="ORF">H9701_02165</name>
</gene>
<accession>A0A9D2P0D1</accession>
<dbReference type="GO" id="GO:0016787">
    <property type="term" value="F:hydrolase activity"/>
    <property type="evidence" value="ECO:0007669"/>
    <property type="project" value="UniProtKB-KW"/>
</dbReference>
<name>A0A9D2P0D1_9FIRM</name>
<evidence type="ECO:0000256" key="1">
    <source>
        <dbReference type="ARBA" id="ARBA00006336"/>
    </source>
</evidence>
<evidence type="ECO:0000313" key="5">
    <source>
        <dbReference type="Proteomes" id="UP000823882"/>
    </source>
</evidence>
<dbReference type="InterPro" id="IPR000868">
    <property type="entry name" value="Isochorismatase-like_dom"/>
</dbReference>
<comment type="caution">
    <text evidence="4">The sequence shown here is derived from an EMBL/GenBank/DDBJ whole genome shotgun (WGS) entry which is preliminary data.</text>
</comment>